<feature type="compositionally biased region" description="Basic and acidic residues" evidence="2">
    <location>
        <begin position="557"/>
        <end position="571"/>
    </location>
</feature>
<keyword evidence="1" id="KW-0677">Repeat</keyword>
<sequence length="571" mass="63258">MDSVHTQGKENPNLRTFLTVGTSVGASVTNIAGDYVNGDQNNINFAIAQGSPFSGLVVLDAAYNCGWGARVGCLEGTRQPFIEAFFSWLRDGKTAICWLSGPAGFGKSALSQTIAERCATEHILAASFFFLRGAGARSGFNLFIMTLAYQLSLSFPSTRPAIEAALRADITIPSQSIRDQLEKLILEPLAAAGLSATPILFLVDALDECNDMQATKDFICILTGVLASRKIPVRWLLTSRREEHIRQSFSSEAVSKATTRFTLEDFNAGRDIGKFLAARFSTICRENLPLMRNIPMPWPSIEEMQALEEKANGMFIFAATLINFITDGRAPPDKKLQSVLELHAGLDPLYAQVLGAVPDIACFRMVLTTLMIIREQPSINLLAELLRLPMGDILFALTSIQSIIHVPADDTTPVQLNHTSLRDFLVNRRRSQDLFIDPPAAHFTLAADCLKLINRTFRRDVFPVDAESLYAVKHWVGHLRDSAVAGKALPELVLILGNFLSSEIVCSWCRTCRSILTVMHNSLLCRNGYVIKLLEYFLDLHHFIHFWSSPARRPPKRDKDTEKDTIGKEAS</sequence>
<accession>A0A166LCQ9</accession>
<dbReference type="AlphaFoldDB" id="A0A166LCQ9"/>
<reference evidence="4" key="1">
    <citation type="journal article" date="2016" name="Mol. Biol. Evol.">
        <title>Comparative Genomics of Early-Diverging Mushroom-Forming Fungi Provides Insights into the Origins of Lignocellulose Decay Capabilities.</title>
        <authorList>
            <person name="Nagy L.G."/>
            <person name="Riley R."/>
            <person name="Tritt A."/>
            <person name="Adam C."/>
            <person name="Daum C."/>
            <person name="Floudas D."/>
            <person name="Sun H."/>
            <person name="Yadav J.S."/>
            <person name="Pangilinan J."/>
            <person name="Larsson K.H."/>
            <person name="Matsuura K."/>
            <person name="Barry K."/>
            <person name="Labutti K."/>
            <person name="Kuo R."/>
            <person name="Ohm R.A."/>
            <person name="Bhattacharya S.S."/>
            <person name="Shirouzu T."/>
            <person name="Yoshinaga Y."/>
            <person name="Martin F.M."/>
            <person name="Grigoriev I.V."/>
            <person name="Hibbett D.S."/>
        </authorList>
    </citation>
    <scope>NUCLEOTIDE SEQUENCE [LARGE SCALE GENOMIC DNA]</scope>
    <source>
        <strain evidence="4">CBS 109695</strain>
    </source>
</reference>
<evidence type="ECO:0000256" key="2">
    <source>
        <dbReference type="SAM" id="MobiDB-lite"/>
    </source>
</evidence>
<dbReference type="PANTHER" id="PTHR10039:SF17">
    <property type="entry name" value="FUNGAL STAND N-TERMINAL GOODBYE DOMAIN-CONTAINING PROTEIN-RELATED"/>
    <property type="match status" value="1"/>
</dbReference>
<evidence type="ECO:0000256" key="1">
    <source>
        <dbReference type="ARBA" id="ARBA00022737"/>
    </source>
</evidence>
<feature type="domain" description="NACHT" evidence="3">
    <location>
        <begin position="95"/>
        <end position="240"/>
    </location>
</feature>
<name>A0A166LCQ9_9AGAM</name>
<dbReference type="PANTHER" id="PTHR10039">
    <property type="entry name" value="AMELOGENIN"/>
    <property type="match status" value="1"/>
</dbReference>
<dbReference type="EMBL" id="KV417537">
    <property type="protein sequence ID" value="KZP22816.1"/>
    <property type="molecule type" value="Genomic_DNA"/>
</dbReference>
<evidence type="ECO:0000313" key="4">
    <source>
        <dbReference type="EMBL" id="KZP22816.1"/>
    </source>
</evidence>
<evidence type="ECO:0000259" key="3">
    <source>
        <dbReference type="PROSITE" id="PS50837"/>
    </source>
</evidence>
<dbReference type="STRING" id="436010.A0A166LCQ9"/>
<dbReference type="InterPro" id="IPR027417">
    <property type="entry name" value="P-loop_NTPase"/>
</dbReference>
<proteinExistence type="predicted"/>
<dbReference type="InterPro" id="IPR056884">
    <property type="entry name" value="NPHP3-like_N"/>
</dbReference>
<dbReference type="OrthoDB" id="4760524at2759"/>
<dbReference type="Pfam" id="PF24883">
    <property type="entry name" value="NPHP3_N"/>
    <property type="match status" value="1"/>
</dbReference>
<dbReference type="InterPro" id="IPR007111">
    <property type="entry name" value="NACHT_NTPase"/>
</dbReference>
<feature type="region of interest" description="Disordered" evidence="2">
    <location>
        <begin position="552"/>
        <end position="571"/>
    </location>
</feature>
<organism evidence="4">
    <name type="scientific">Athelia psychrophila</name>
    <dbReference type="NCBI Taxonomy" id="1759441"/>
    <lineage>
        <taxon>Eukaryota</taxon>
        <taxon>Fungi</taxon>
        <taxon>Dikarya</taxon>
        <taxon>Basidiomycota</taxon>
        <taxon>Agaricomycotina</taxon>
        <taxon>Agaricomycetes</taxon>
        <taxon>Agaricomycetidae</taxon>
        <taxon>Atheliales</taxon>
        <taxon>Atheliaceae</taxon>
        <taxon>Athelia</taxon>
    </lineage>
</organism>
<protein>
    <recommendedName>
        <fullName evidence="3">NACHT domain-containing protein</fullName>
    </recommendedName>
</protein>
<gene>
    <name evidence="4" type="ORF">FIBSPDRAFT_952631</name>
</gene>
<dbReference type="PROSITE" id="PS50837">
    <property type="entry name" value="NACHT"/>
    <property type="match status" value="1"/>
</dbReference>
<dbReference type="Gene3D" id="3.40.50.300">
    <property type="entry name" value="P-loop containing nucleotide triphosphate hydrolases"/>
    <property type="match status" value="1"/>
</dbReference>
<dbReference type="SUPFAM" id="SSF52540">
    <property type="entry name" value="P-loop containing nucleoside triphosphate hydrolases"/>
    <property type="match status" value="1"/>
</dbReference>